<keyword evidence="1 4" id="KW-0812">Transmembrane</keyword>
<dbReference type="eggNOG" id="COG2814">
    <property type="taxonomic scope" value="Bacteria"/>
</dbReference>
<dbReference type="InterPro" id="IPR036259">
    <property type="entry name" value="MFS_trans_sf"/>
</dbReference>
<feature type="transmembrane region" description="Helical" evidence="4">
    <location>
        <begin position="116"/>
        <end position="140"/>
    </location>
</feature>
<dbReference type="InterPro" id="IPR011701">
    <property type="entry name" value="MFS"/>
</dbReference>
<feature type="transmembrane region" description="Helical" evidence="4">
    <location>
        <begin position="21"/>
        <end position="46"/>
    </location>
</feature>
<organism evidence="6 7">
    <name type="scientific">Comamonas testosteroni (strain DSM 14576 / KF-1)</name>
    <name type="common">Pseudomonas testosteroni</name>
    <dbReference type="NCBI Taxonomy" id="399795"/>
    <lineage>
        <taxon>Bacteria</taxon>
        <taxon>Pseudomonadati</taxon>
        <taxon>Pseudomonadota</taxon>
        <taxon>Betaproteobacteria</taxon>
        <taxon>Burkholderiales</taxon>
        <taxon>Comamonadaceae</taxon>
        <taxon>Comamonas</taxon>
    </lineage>
</organism>
<feature type="transmembrane region" description="Helical" evidence="4">
    <location>
        <begin position="395"/>
        <end position="414"/>
    </location>
</feature>
<dbReference type="Proteomes" id="UP000003039">
    <property type="component" value="Unassembled WGS sequence"/>
</dbReference>
<evidence type="ECO:0000313" key="7">
    <source>
        <dbReference type="Proteomes" id="UP000003039"/>
    </source>
</evidence>
<feature type="transmembrane region" description="Helical" evidence="4">
    <location>
        <begin position="330"/>
        <end position="354"/>
    </location>
</feature>
<feature type="transmembrane region" description="Helical" evidence="4">
    <location>
        <begin position="190"/>
        <end position="210"/>
    </location>
</feature>
<sequence precursor="true">MTPPDPISTATPVQPADRAASLALASICFALFAAATSMSCVFAILPSVGRDLGLSEPQIGWVMAPAALVFVLFGPVWGRLGRHWPARGIFTAALLMVAVFTLLFGFVLAWRWEARISVPMCFALLIASRVLLSPFSAAMLPTAQSYIAHTTDSSYRPRALASMGASFALGMVASPGLAAIATGAGLLMPFYVVAILLVAAAACTWMWLPSGHHDATAATQPSLAKEHPKTAWALIWNPLAILALLYTVYGILMQVTGFRMRDQFHLDAQHATQHAGIALMAIAAALVATQMTLARIHVATVSAQRRMVLSAGVLGLLGLGLLISDIPFQAQLLCSALFGLSLGAFMPFTLNMLTHRAHEAGDQTRIGGLSGAAQGLGMVIGPLLGASSYHANPQAPYWMAAGFMVIVFGLYVRVSRA</sequence>
<dbReference type="AlphaFoldDB" id="B7WVW0"/>
<reference evidence="6 7" key="1">
    <citation type="journal article" date="2004" name="Appl. Environ. Microbiol.">
        <title>Mineralization of individual congeners of linear alkylbenzenesulfonate by defined pairs of heterotrophic bacteria.</title>
        <authorList>
            <person name="Schleheck D."/>
            <person name="Knepper T.P."/>
            <person name="Fischer K."/>
            <person name="Cook A.M."/>
        </authorList>
    </citation>
    <scope>NUCLEOTIDE SEQUENCE [LARGE SCALE GENOMIC DNA]</scope>
    <source>
        <strain evidence="7">DSM 14576 / KF-1</strain>
    </source>
</reference>
<dbReference type="Pfam" id="PF07690">
    <property type="entry name" value="MFS_1"/>
    <property type="match status" value="1"/>
</dbReference>
<evidence type="ECO:0000256" key="3">
    <source>
        <dbReference type="ARBA" id="ARBA00023136"/>
    </source>
</evidence>
<keyword evidence="3 4" id="KW-0472">Membrane</keyword>
<dbReference type="PANTHER" id="PTHR23546">
    <property type="entry name" value="TRANSPORT PROTEIN"/>
    <property type="match status" value="1"/>
</dbReference>
<feature type="transmembrane region" description="Helical" evidence="4">
    <location>
        <begin position="160"/>
        <end position="184"/>
    </location>
</feature>
<evidence type="ECO:0000259" key="5">
    <source>
        <dbReference type="PROSITE" id="PS50850"/>
    </source>
</evidence>
<protein>
    <submittedName>
        <fullName evidence="6">Major facilitator superfamily MFS_1</fullName>
    </submittedName>
</protein>
<feature type="transmembrane region" description="Helical" evidence="4">
    <location>
        <begin position="58"/>
        <end position="77"/>
    </location>
</feature>
<gene>
    <name evidence="6" type="ORF">CtesDRAFT_PD2678</name>
</gene>
<evidence type="ECO:0000256" key="1">
    <source>
        <dbReference type="ARBA" id="ARBA00022692"/>
    </source>
</evidence>
<feature type="transmembrane region" description="Helical" evidence="4">
    <location>
        <begin position="366"/>
        <end position="389"/>
    </location>
</feature>
<dbReference type="GO" id="GO:0022857">
    <property type="term" value="F:transmembrane transporter activity"/>
    <property type="evidence" value="ECO:0007669"/>
    <property type="project" value="InterPro"/>
</dbReference>
<comment type="caution">
    <text evidence="6">The sequence shown here is derived from an EMBL/GenBank/DDBJ whole genome shotgun (WGS) entry which is preliminary data.</text>
</comment>
<accession>B7WVW0</accession>
<dbReference type="OrthoDB" id="65739at2"/>
<dbReference type="PROSITE" id="PS50850">
    <property type="entry name" value="MFS"/>
    <property type="match status" value="1"/>
</dbReference>
<feature type="domain" description="Major facilitator superfamily (MFS) profile" evidence="5">
    <location>
        <begin position="23"/>
        <end position="417"/>
    </location>
</feature>
<dbReference type="SUPFAM" id="SSF103473">
    <property type="entry name" value="MFS general substrate transporter"/>
    <property type="match status" value="1"/>
</dbReference>
<dbReference type="EMBL" id="AAUJ02000001">
    <property type="protein sequence ID" value="EED67732.1"/>
    <property type="molecule type" value="Genomic_DNA"/>
</dbReference>
<feature type="transmembrane region" description="Helical" evidence="4">
    <location>
        <begin position="275"/>
        <end position="294"/>
    </location>
</feature>
<dbReference type="RefSeq" id="WP_003055568.1">
    <property type="nucleotide sequence ID" value="NZ_AAUJ02000001.1"/>
</dbReference>
<feature type="transmembrane region" description="Helical" evidence="4">
    <location>
        <begin position="306"/>
        <end position="324"/>
    </location>
</feature>
<evidence type="ECO:0000256" key="2">
    <source>
        <dbReference type="ARBA" id="ARBA00022989"/>
    </source>
</evidence>
<feature type="transmembrane region" description="Helical" evidence="4">
    <location>
        <begin position="231"/>
        <end position="255"/>
    </location>
</feature>
<dbReference type="Gene3D" id="1.20.1250.20">
    <property type="entry name" value="MFS general substrate transporter like domains"/>
    <property type="match status" value="1"/>
</dbReference>
<evidence type="ECO:0000256" key="4">
    <source>
        <dbReference type="SAM" id="Phobius"/>
    </source>
</evidence>
<feature type="transmembrane region" description="Helical" evidence="4">
    <location>
        <begin position="89"/>
        <end position="110"/>
    </location>
</feature>
<name>B7WVW0_COMTK</name>
<dbReference type="PANTHER" id="PTHR23546:SF1">
    <property type="entry name" value="MEMBRANE PROTEIN"/>
    <property type="match status" value="1"/>
</dbReference>
<proteinExistence type="predicted"/>
<evidence type="ECO:0000313" key="6">
    <source>
        <dbReference type="EMBL" id="EED67732.1"/>
    </source>
</evidence>
<keyword evidence="2 4" id="KW-1133">Transmembrane helix</keyword>
<dbReference type="InterPro" id="IPR020846">
    <property type="entry name" value="MFS_dom"/>
</dbReference>